<evidence type="ECO:0000256" key="5">
    <source>
        <dbReference type="SAM" id="MobiDB-lite"/>
    </source>
</evidence>
<feature type="domain" description="TLDc" evidence="6">
    <location>
        <begin position="159"/>
        <end position="321"/>
    </location>
</feature>
<dbReference type="EMBL" id="LGRX02008397">
    <property type="protein sequence ID" value="KAK3273585.1"/>
    <property type="molecule type" value="Genomic_DNA"/>
</dbReference>
<evidence type="ECO:0000313" key="7">
    <source>
        <dbReference type="EMBL" id="KAK3273585.1"/>
    </source>
</evidence>
<comment type="similarity">
    <text evidence="2">Belongs to the OXR1 family.</text>
</comment>
<dbReference type="GO" id="GO:0005739">
    <property type="term" value="C:mitochondrion"/>
    <property type="evidence" value="ECO:0007669"/>
    <property type="project" value="UniProtKB-SubCell"/>
</dbReference>
<keyword evidence="8" id="KW-1185">Reference proteome</keyword>
<evidence type="ECO:0000313" key="8">
    <source>
        <dbReference type="Proteomes" id="UP001190700"/>
    </source>
</evidence>
<gene>
    <name evidence="7" type="ORF">CYMTET_18183</name>
</gene>
<comment type="caution">
    <text evidence="7">The sequence shown here is derived from an EMBL/GenBank/DDBJ whole genome shotgun (WGS) entry which is preliminary data.</text>
</comment>
<dbReference type="PANTHER" id="PTHR23354:SF62">
    <property type="entry name" value="MUSTARD, ISOFORM V"/>
    <property type="match status" value="1"/>
</dbReference>
<dbReference type="Pfam" id="PF07534">
    <property type="entry name" value="TLD"/>
    <property type="match status" value="1"/>
</dbReference>
<accession>A0AAE0G920</accession>
<evidence type="ECO:0000256" key="4">
    <source>
        <dbReference type="ARBA" id="ARBA00040604"/>
    </source>
</evidence>
<dbReference type="PANTHER" id="PTHR23354">
    <property type="entry name" value="NUCLEOLAR PROTEIN 7/ESTROGEN RECEPTOR COACTIVATOR-RELATED"/>
    <property type="match status" value="1"/>
</dbReference>
<dbReference type="AlphaFoldDB" id="A0AAE0G920"/>
<sequence>MTGAQERTLCLETQPDTSSLGAFIVSLLSPSDKKLQQKGFCQGRVEACPSHPLVSPESCTTEGFRPQTPELEGINHGRDPLLQRVQWGTEHFQENVTEHSVPTSTLGSQFEEGPPEDELDEWDKCSTGSAEVGGWEIIEDTAGSQVAMHALELIEPSGLLCSISALQFLCAALPPAMQTSCWKLLYSTDKHESSLRGLYQTTMHRGTANLLVLRDMYGAVFGAFSPFPLAVSSCHQATEECFVFTIDSDGHLHLFPVAEPEGRFIHCNHDSLAFGGSANNFALWIDSDLRNGTSNPCFIFGSGCLASAQNFSVCDVEVWGL</sequence>
<keyword evidence="3" id="KW-0496">Mitochondrion</keyword>
<name>A0AAE0G920_9CHLO</name>
<evidence type="ECO:0000256" key="3">
    <source>
        <dbReference type="ARBA" id="ARBA00023128"/>
    </source>
</evidence>
<organism evidence="7 8">
    <name type="scientific">Cymbomonas tetramitiformis</name>
    <dbReference type="NCBI Taxonomy" id="36881"/>
    <lineage>
        <taxon>Eukaryota</taxon>
        <taxon>Viridiplantae</taxon>
        <taxon>Chlorophyta</taxon>
        <taxon>Pyramimonadophyceae</taxon>
        <taxon>Pyramimonadales</taxon>
        <taxon>Pyramimonadaceae</taxon>
        <taxon>Cymbomonas</taxon>
    </lineage>
</organism>
<dbReference type="InterPro" id="IPR006571">
    <property type="entry name" value="TLDc_dom"/>
</dbReference>
<feature type="region of interest" description="Disordered" evidence="5">
    <location>
        <begin position="96"/>
        <end position="121"/>
    </location>
</feature>
<proteinExistence type="inferred from homology"/>
<reference evidence="7 8" key="1">
    <citation type="journal article" date="2015" name="Genome Biol. Evol.">
        <title>Comparative Genomics of a Bacterivorous Green Alga Reveals Evolutionary Causalities and Consequences of Phago-Mixotrophic Mode of Nutrition.</title>
        <authorList>
            <person name="Burns J.A."/>
            <person name="Paasch A."/>
            <person name="Narechania A."/>
            <person name="Kim E."/>
        </authorList>
    </citation>
    <scope>NUCLEOTIDE SEQUENCE [LARGE SCALE GENOMIC DNA]</scope>
    <source>
        <strain evidence="7 8">PLY_AMNH</strain>
    </source>
</reference>
<comment type="subcellular location">
    <subcellularLocation>
        <location evidence="1">Mitochondrion</location>
    </subcellularLocation>
</comment>
<evidence type="ECO:0000256" key="1">
    <source>
        <dbReference type="ARBA" id="ARBA00004173"/>
    </source>
</evidence>
<dbReference type="PROSITE" id="PS51886">
    <property type="entry name" value="TLDC"/>
    <property type="match status" value="1"/>
</dbReference>
<evidence type="ECO:0000256" key="2">
    <source>
        <dbReference type="ARBA" id="ARBA00009540"/>
    </source>
</evidence>
<dbReference type="SMART" id="SM00584">
    <property type="entry name" value="TLDc"/>
    <property type="match status" value="1"/>
</dbReference>
<protein>
    <recommendedName>
        <fullName evidence="4">Oxidation resistance protein 1</fullName>
    </recommendedName>
</protein>
<evidence type="ECO:0000259" key="6">
    <source>
        <dbReference type="PROSITE" id="PS51886"/>
    </source>
</evidence>
<feature type="compositionally biased region" description="Polar residues" evidence="5">
    <location>
        <begin position="98"/>
        <end position="108"/>
    </location>
</feature>
<dbReference type="Proteomes" id="UP001190700">
    <property type="component" value="Unassembled WGS sequence"/>
</dbReference>